<protein>
    <recommendedName>
        <fullName evidence="2">Phospholipid scramblase</fullName>
    </recommendedName>
</protein>
<dbReference type="Proteomes" id="UP001162483">
    <property type="component" value="Unassembled WGS sequence"/>
</dbReference>
<keyword evidence="4" id="KW-1185">Reference proteome</keyword>
<dbReference type="PANTHER" id="PTHR23248">
    <property type="entry name" value="PHOSPHOLIPID SCRAMBLASE-RELATED"/>
    <property type="match status" value="1"/>
</dbReference>
<keyword evidence="2" id="KW-0564">Palmitate</keyword>
<proteinExistence type="inferred from homology"/>
<comment type="function">
    <text evidence="2">May mediate accelerated ATP-independent bidirectional transbilayer migration of phospholipids upon binding calcium ions that results in a loss of phospholipid asymmetry in the plasma membrane.</text>
</comment>
<keyword evidence="2" id="KW-0106">Calcium</keyword>
<accession>A0ABN9EJK8</accession>
<name>A0ABN9EJK8_9NEOB</name>
<comment type="cofactor">
    <cofactor evidence="2">
        <name>Ca(2+)</name>
        <dbReference type="ChEBI" id="CHEBI:29108"/>
    </cofactor>
</comment>
<evidence type="ECO:0000313" key="3">
    <source>
        <dbReference type="EMBL" id="CAI9584828.1"/>
    </source>
</evidence>
<organism evidence="3 4">
    <name type="scientific">Staurois parvus</name>
    <dbReference type="NCBI Taxonomy" id="386267"/>
    <lineage>
        <taxon>Eukaryota</taxon>
        <taxon>Metazoa</taxon>
        <taxon>Chordata</taxon>
        <taxon>Craniata</taxon>
        <taxon>Vertebrata</taxon>
        <taxon>Euteleostomi</taxon>
        <taxon>Amphibia</taxon>
        <taxon>Batrachia</taxon>
        <taxon>Anura</taxon>
        <taxon>Neobatrachia</taxon>
        <taxon>Ranoidea</taxon>
        <taxon>Ranidae</taxon>
        <taxon>Staurois</taxon>
    </lineage>
</organism>
<sequence length="220" mass="25263">MSSHHLLLQIPTHQPPPARRLWAYHQVWNFLFQINQLTVREKFTTSQGWGRSFDVLNNVSQRVFQMEERVVCCGPLYDVTIRDNGGMEVMQLLENCGCTCTREMEVQCPPAHPIGSVRLHWNNLVTHLSVMNASKEVVLIILGPSMQTSIFGNSTFEVKSRDEQHVVGVIRMESGNYVISFPMDLEVTIKAILMGAAMYLDNLILKKKQYVERNARHRHN</sequence>
<comment type="similarity">
    <text evidence="1 2">Belongs to the phospholipid scramblase family.</text>
</comment>
<comment type="caution">
    <text evidence="3">The sequence shown here is derived from an EMBL/GenBank/DDBJ whole genome shotgun (WGS) entry which is preliminary data.</text>
</comment>
<dbReference type="InterPro" id="IPR005552">
    <property type="entry name" value="Scramblase"/>
</dbReference>
<gene>
    <name evidence="3" type="ORF">SPARVUS_LOCUS10088716</name>
</gene>
<evidence type="ECO:0000256" key="2">
    <source>
        <dbReference type="RuleBase" id="RU363116"/>
    </source>
</evidence>
<keyword evidence="2" id="KW-0449">Lipoprotein</keyword>
<dbReference type="Pfam" id="PF03803">
    <property type="entry name" value="Scramblase"/>
    <property type="match status" value="1"/>
</dbReference>
<dbReference type="PANTHER" id="PTHR23248:SF70">
    <property type="entry name" value="PHOSPHOLIPID SCRAMBLASE"/>
    <property type="match status" value="1"/>
</dbReference>
<evidence type="ECO:0000313" key="4">
    <source>
        <dbReference type="Proteomes" id="UP001162483"/>
    </source>
</evidence>
<dbReference type="EMBL" id="CATNWA010015584">
    <property type="protein sequence ID" value="CAI9584828.1"/>
    <property type="molecule type" value="Genomic_DNA"/>
</dbReference>
<reference evidence="3" key="1">
    <citation type="submission" date="2023-05" db="EMBL/GenBank/DDBJ databases">
        <authorList>
            <person name="Stuckert A."/>
        </authorList>
    </citation>
    <scope>NUCLEOTIDE SEQUENCE</scope>
</reference>
<evidence type="ECO:0000256" key="1">
    <source>
        <dbReference type="ARBA" id="ARBA00005350"/>
    </source>
</evidence>